<reference evidence="2 3" key="1">
    <citation type="submission" date="2019-06" db="EMBL/GenBank/DDBJ databases">
        <title>Flavobacterium sp. MaA-Y11 from geoumgang.</title>
        <authorList>
            <person name="Jeong S."/>
        </authorList>
    </citation>
    <scope>NUCLEOTIDE SEQUENCE [LARGE SCALE GENOMIC DNA]</scope>
    <source>
        <strain evidence="2 3">MaA-Y11</strain>
    </source>
</reference>
<dbReference type="EMBL" id="VFJE01000052">
    <property type="protein sequence ID" value="TPD70548.1"/>
    <property type="molecule type" value="Genomic_DNA"/>
</dbReference>
<comment type="caution">
    <text evidence="2">The sequence shown here is derived from an EMBL/GenBank/DDBJ whole genome shotgun (WGS) entry which is preliminary data.</text>
</comment>
<dbReference type="OrthoDB" id="669053at2"/>
<keyword evidence="1" id="KW-0732">Signal</keyword>
<accession>A0A501QDN2</accession>
<dbReference type="InterPro" id="IPR025535">
    <property type="entry name" value="DUF4421"/>
</dbReference>
<feature type="signal peptide" evidence="1">
    <location>
        <begin position="1"/>
        <end position="19"/>
    </location>
</feature>
<proteinExistence type="predicted"/>
<organism evidence="2 3">
    <name type="scientific">Flavobacterium microcysteis</name>
    <dbReference type="NCBI Taxonomy" id="2596891"/>
    <lineage>
        <taxon>Bacteria</taxon>
        <taxon>Pseudomonadati</taxon>
        <taxon>Bacteroidota</taxon>
        <taxon>Flavobacteriia</taxon>
        <taxon>Flavobacteriales</taxon>
        <taxon>Flavobacteriaceae</taxon>
        <taxon>Flavobacterium</taxon>
    </lineage>
</organism>
<name>A0A501QDN2_9FLAO</name>
<protein>
    <submittedName>
        <fullName evidence="2">DUF4421 domain-containing protein</fullName>
    </submittedName>
</protein>
<evidence type="ECO:0000256" key="1">
    <source>
        <dbReference type="SAM" id="SignalP"/>
    </source>
</evidence>
<keyword evidence="3" id="KW-1185">Reference proteome</keyword>
<evidence type="ECO:0000313" key="2">
    <source>
        <dbReference type="EMBL" id="TPD70548.1"/>
    </source>
</evidence>
<reference evidence="2 3" key="2">
    <citation type="submission" date="2019-06" db="EMBL/GenBank/DDBJ databases">
        <authorList>
            <person name="Seo Y."/>
        </authorList>
    </citation>
    <scope>NUCLEOTIDE SEQUENCE [LARGE SCALE GENOMIC DNA]</scope>
    <source>
        <strain evidence="2 3">MaA-Y11</strain>
    </source>
</reference>
<dbReference type="AlphaFoldDB" id="A0A501QDN2"/>
<dbReference type="RefSeq" id="WP_139999983.1">
    <property type="nucleotide sequence ID" value="NZ_VFJE01000052.1"/>
</dbReference>
<dbReference type="Proteomes" id="UP000319175">
    <property type="component" value="Unassembled WGS sequence"/>
</dbReference>
<feature type="chain" id="PRO_5021352254" evidence="1">
    <location>
        <begin position="20"/>
        <end position="324"/>
    </location>
</feature>
<evidence type="ECO:0000313" key="3">
    <source>
        <dbReference type="Proteomes" id="UP000319175"/>
    </source>
</evidence>
<gene>
    <name evidence="2" type="ORF">FJA49_06315</name>
</gene>
<dbReference type="Pfam" id="PF14391">
    <property type="entry name" value="DUF4421"/>
    <property type="match status" value="1"/>
</dbReference>
<sequence>MVKKYAIFFIIFYTFFCQAQIADTLPVQKPQKSIEKYDDYIKLRLGLSNSFNSFRIKDKTSRLDFTLSPNQRLRSTLTLIYKFIEVDLGYTPEFLRFNKDDAIKGHTKFYNLGTRLYFGQWMQELQYAKTKGFYIDKNDVGLENNILFPHFQVQKIGGSTSYVFNPDFSFRAIFLQSEWQQKSAGSFVPSISYYFTQIKNNNPSKDHVFDIAIGPGYYYNWIIHNKFLISAGTYSGLGFNSTKTIYSDGTPHEISESLSFQAQFRLTAGYNSERFFAGAATSLNSFSYSSESLIHVEDQQQFLEFYIGYRFKAPKRISSLFEKK</sequence>